<dbReference type="InterPro" id="IPR057200">
    <property type="entry name" value="DUF7878"/>
</dbReference>
<reference evidence="2 3" key="1">
    <citation type="submission" date="2023-03" db="EMBL/GenBank/DDBJ databases">
        <title>Isolation and description of six Streptomyces strains from soil environments, able to metabolize different microbial glucans.</title>
        <authorList>
            <person name="Widen T."/>
            <person name="Larsbrink J."/>
        </authorList>
    </citation>
    <scope>NUCLEOTIDE SEQUENCE [LARGE SCALE GENOMIC DNA]</scope>
    <source>
        <strain evidence="2 3">Alt3</strain>
    </source>
</reference>
<organism evidence="2 3">
    <name type="scientific">Streptomyces glycanivorans</name>
    <dbReference type="NCBI Taxonomy" id="3033808"/>
    <lineage>
        <taxon>Bacteria</taxon>
        <taxon>Bacillati</taxon>
        <taxon>Actinomycetota</taxon>
        <taxon>Actinomycetes</taxon>
        <taxon>Kitasatosporales</taxon>
        <taxon>Streptomycetaceae</taxon>
        <taxon>Streptomyces</taxon>
    </lineage>
</organism>
<dbReference type="Pfam" id="PF25297">
    <property type="entry name" value="DUF7878"/>
    <property type="match status" value="1"/>
</dbReference>
<protein>
    <recommendedName>
        <fullName evidence="1">DUF7878 domain-containing protein</fullName>
    </recommendedName>
</protein>
<proteinExistence type="predicted"/>
<gene>
    <name evidence="2" type="ORF">P8A20_36340</name>
</gene>
<keyword evidence="3" id="KW-1185">Reference proteome</keyword>
<feature type="domain" description="DUF7878" evidence="1">
    <location>
        <begin position="30"/>
        <end position="133"/>
    </location>
</feature>
<evidence type="ECO:0000313" key="2">
    <source>
        <dbReference type="EMBL" id="WLQ68680.1"/>
    </source>
</evidence>
<dbReference type="EMBL" id="CP120983">
    <property type="protein sequence ID" value="WLQ68680.1"/>
    <property type="molecule type" value="Genomic_DNA"/>
</dbReference>
<evidence type="ECO:0000259" key="1">
    <source>
        <dbReference type="Pfam" id="PF25297"/>
    </source>
</evidence>
<name>A0ABY9JNJ4_9ACTN</name>
<dbReference type="RefSeq" id="WP_306105031.1">
    <property type="nucleotide sequence ID" value="NZ_CP120983.1"/>
</dbReference>
<evidence type="ECO:0000313" key="3">
    <source>
        <dbReference type="Proteomes" id="UP001224433"/>
    </source>
</evidence>
<sequence length="146" mass="15816">MAVNFAYQNVAIPDLYRRGLRPETAPLEVLLVDIEADLVIRDGSQVVMAEGLFPVAELARDLVGWLGQLDGDRDDFEFDSMSYADVGEVRIVGSVEGWRVGSVSEPGSWTSPVGWDVLVSEIAQFVTAVRKDVVALGVEPGLIPAL</sequence>
<dbReference type="Proteomes" id="UP001224433">
    <property type="component" value="Chromosome"/>
</dbReference>
<accession>A0ABY9JNJ4</accession>